<dbReference type="InterPro" id="IPR007016">
    <property type="entry name" value="O-antigen_ligase-rel_domated"/>
</dbReference>
<name>A0A3E4XHK3_BACUN</name>
<feature type="transmembrane region" description="Helical" evidence="5">
    <location>
        <begin position="85"/>
        <end position="102"/>
    </location>
</feature>
<dbReference type="GO" id="GO:0016020">
    <property type="term" value="C:membrane"/>
    <property type="evidence" value="ECO:0007669"/>
    <property type="project" value="UniProtKB-SubCell"/>
</dbReference>
<comment type="subcellular location">
    <subcellularLocation>
        <location evidence="1">Membrane</location>
        <topology evidence="1">Multi-pass membrane protein</topology>
    </subcellularLocation>
</comment>
<accession>A0A3E4XHK3</accession>
<reference evidence="7 8" key="1">
    <citation type="submission" date="2018-08" db="EMBL/GenBank/DDBJ databases">
        <title>A genome reference for cultivated species of the human gut microbiota.</title>
        <authorList>
            <person name="Zou Y."/>
            <person name="Xue W."/>
            <person name="Luo G."/>
        </authorList>
    </citation>
    <scope>NUCLEOTIDE SEQUENCE [LARGE SCALE GENOMIC DNA]</scope>
    <source>
        <strain evidence="7 8">OM07-9</strain>
    </source>
</reference>
<dbReference type="PANTHER" id="PTHR37422">
    <property type="entry name" value="TEICHURONIC ACID BIOSYNTHESIS PROTEIN TUAE"/>
    <property type="match status" value="1"/>
</dbReference>
<gene>
    <name evidence="7" type="ORF">DXC07_13710</name>
</gene>
<evidence type="ECO:0000256" key="5">
    <source>
        <dbReference type="SAM" id="Phobius"/>
    </source>
</evidence>
<feature type="transmembrane region" description="Helical" evidence="5">
    <location>
        <begin position="226"/>
        <end position="248"/>
    </location>
</feature>
<keyword evidence="2 5" id="KW-0812">Transmembrane</keyword>
<evidence type="ECO:0000256" key="4">
    <source>
        <dbReference type="ARBA" id="ARBA00023136"/>
    </source>
</evidence>
<dbReference type="EMBL" id="QSTL01000013">
    <property type="protein sequence ID" value="RGM53977.1"/>
    <property type="molecule type" value="Genomic_DNA"/>
</dbReference>
<sequence>MTKESILRYAYLSFLFFMLWGWIFRVTILFNQMMLYLICLVPLLLFVFACSRVGKKVTLWRVGSFIPFIIYSILCYLVQFDTYKVAQWLICLFILLSAKDITDNSISNKFIIGSGLFCFIGILVQMLLPNLYYGFALFFFSNSDQIESWFSNEIGYAGFTYQLGVTAVILILSFFFIISNHKKCNLGKILLLVIIFVALFLTGKRSFAAMAVIIPLMISSFKKGDIIKLSFFLLFLGIIGYCLFSFFVQNIDIFIDVPVVNRFAKSYIGSQMGEDISTGRFDLYEIAYKAFSQSPIFGIGAGLFKEVTHAYTDVHNAYLQVLCEQGIIGLILFIFPLLNILIDSIRQLRIASIRVMPYIECSVYLQIFYILYSFTGNTLVDVGCFGFYSISLALYIKSKTIIGYENNSKR</sequence>
<comment type="caution">
    <text evidence="7">The sequence shown here is derived from an EMBL/GenBank/DDBJ whole genome shotgun (WGS) entry which is preliminary data.</text>
</comment>
<evidence type="ECO:0000313" key="7">
    <source>
        <dbReference type="EMBL" id="RGM53977.1"/>
    </source>
</evidence>
<evidence type="ECO:0000313" key="8">
    <source>
        <dbReference type="Proteomes" id="UP000261295"/>
    </source>
</evidence>
<feature type="transmembrane region" description="Helical" evidence="5">
    <location>
        <begin position="159"/>
        <end position="178"/>
    </location>
</feature>
<keyword evidence="7" id="KW-0436">Ligase</keyword>
<dbReference type="AlphaFoldDB" id="A0A3E4XHK3"/>
<keyword evidence="4 5" id="KW-0472">Membrane</keyword>
<dbReference type="RefSeq" id="WP_117749579.1">
    <property type="nucleotide sequence ID" value="NZ_QSTL01000013.1"/>
</dbReference>
<feature type="transmembrane region" description="Helical" evidence="5">
    <location>
        <begin position="317"/>
        <end position="341"/>
    </location>
</feature>
<organism evidence="7 8">
    <name type="scientific">Bacteroides uniformis</name>
    <dbReference type="NCBI Taxonomy" id="820"/>
    <lineage>
        <taxon>Bacteria</taxon>
        <taxon>Pseudomonadati</taxon>
        <taxon>Bacteroidota</taxon>
        <taxon>Bacteroidia</taxon>
        <taxon>Bacteroidales</taxon>
        <taxon>Bacteroidaceae</taxon>
        <taxon>Bacteroides</taxon>
    </lineage>
</organism>
<feature type="transmembrane region" description="Helical" evidence="5">
    <location>
        <begin position="58"/>
        <end position="79"/>
    </location>
</feature>
<feature type="transmembrane region" description="Helical" evidence="5">
    <location>
        <begin position="114"/>
        <end position="139"/>
    </location>
</feature>
<feature type="transmembrane region" description="Helical" evidence="5">
    <location>
        <begin position="34"/>
        <end position="51"/>
    </location>
</feature>
<evidence type="ECO:0000256" key="3">
    <source>
        <dbReference type="ARBA" id="ARBA00022989"/>
    </source>
</evidence>
<proteinExistence type="predicted"/>
<feature type="domain" description="O-antigen ligase-related" evidence="6">
    <location>
        <begin position="190"/>
        <end position="334"/>
    </location>
</feature>
<dbReference type="Proteomes" id="UP000261295">
    <property type="component" value="Unassembled WGS sequence"/>
</dbReference>
<dbReference type="Pfam" id="PF04932">
    <property type="entry name" value="Wzy_C"/>
    <property type="match status" value="1"/>
</dbReference>
<evidence type="ECO:0000256" key="1">
    <source>
        <dbReference type="ARBA" id="ARBA00004141"/>
    </source>
</evidence>
<feature type="transmembrane region" description="Helical" evidence="5">
    <location>
        <begin position="378"/>
        <end position="396"/>
    </location>
</feature>
<protein>
    <submittedName>
        <fullName evidence="7">O-antigen ligase domain-containing protein</fullName>
    </submittedName>
</protein>
<dbReference type="PANTHER" id="PTHR37422:SF13">
    <property type="entry name" value="LIPOPOLYSACCHARIDE BIOSYNTHESIS PROTEIN PA4999-RELATED"/>
    <property type="match status" value="1"/>
</dbReference>
<evidence type="ECO:0000259" key="6">
    <source>
        <dbReference type="Pfam" id="PF04932"/>
    </source>
</evidence>
<evidence type="ECO:0000256" key="2">
    <source>
        <dbReference type="ARBA" id="ARBA00022692"/>
    </source>
</evidence>
<feature type="transmembrane region" description="Helical" evidence="5">
    <location>
        <begin position="9"/>
        <end position="28"/>
    </location>
</feature>
<keyword evidence="3 5" id="KW-1133">Transmembrane helix</keyword>
<feature type="transmembrane region" description="Helical" evidence="5">
    <location>
        <begin position="190"/>
        <end position="214"/>
    </location>
</feature>
<dbReference type="InterPro" id="IPR051533">
    <property type="entry name" value="WaaL-like"/>
</dbReference>
<dbReference type="GO" id="GO:0016874">
    <property type="term" value="F:ligase activity"/>
    <property type="evidence" value="ECO:0007669"/>
    <property type="project" value="UniProtKB-KW"/>
</dbReference>